<sequence length="149" mass="16789">MKISDDQTQLYLELYFRAKEPHQDSTEVSGTDAFVIFDTKDAQKKIVKILTGTTDSGHFMYRGDEGLHLIFEPYTVYAEWDMINGVPGGGGKALKLRQKGLANFTTDFTKKGLVKKWVFEGDLDSTFDKGSQPRVTIETETISILVQEI</sequence>
<gene>
    <name evidence="1" type="ORF">GCM10009119_40660</name>
</gene>
<evidence type="ECO:0000313" key="1">
    <source>
        <dbReference type="EMBL" id="GAA0881096.1"/>
    </source>
</evidence>
<keyword evidence="2" id="KW-1185">Reference proteome</keyword>
<dbReference type="Proteomes" id="UP001500469">
    <property type="component" value="Unassembled WGS sequence"/>
</dbReference>
<protein>
    <submittedName>
        <fullName evidence="1">Uncharacterized protein</fullName>
    </submittedName>
</protein>
<dbReference type="EMBL" id="BAAAFI010000048">
    <property type="protein sequence ID" value="GAA0881096.1"/>
    <property type="molecule type" value="Genomic_DNA"/>
</dbReference>
<accession>A0ABN1N588</accession>
<evidence type="ECO:0000313" key="2">
    <source>
        <dbReference type="Proteomes" id="UP001500469"/>
    </source>
</evidence>
<name>A0ABN1N588_9BACT</name>
<comment type="caution">
    <text evidence="1">The sequence shown here is derived from an EMBL/GenBank/DDBJ whole genome shotgun (WGS) entry which is preliminary data.</text>
</comment>
<proteinExistence type="predicted"/>
<reference evidence="1 2" key="1">
    <citation type="journal article" date="2019" name="Int. J. Syst. Evol. Microbiol.">
        <title>The Global Catalogue of Microorganisms (GCM) 10K type strain sequencing project: providing services to taxonomists for standard genome sequencing and annotation.</title>
        <authorList>
            <consortium name="The Broad Institute Genomics Platform"/>
            <consortium name="The Broad Institute Genome Sequencing Center for Infectious Disease"/>
            <person name="Wu L."/>
            <person name="Ma J."/>
        </authorList>
    </citation>
    <scope>NUCLEOTIDE SEQUENCE [LARGE SCALE GENOMIC DNA]</scope>
    <source>
        <strain evidence="1 2">JCM 16112</strain>
    </source>
</reference>
<organism evidence="1 2">
    <name type="scientific">Algoriphagus jejuensis</name>
    <dbReference type="NCBI Taxonomy" id="419934"/>
    <lineage>
        <taxon>Bacteria</taxon>
        <taxon>Pseudomonadati</taxon>
        <taxon>Bacteroidota</taxon>
        <taxon>Cytophagia</taxon>
        <taxon>Cytophagales</taxon>
        <taxon>Cyclobacteriaceae</taxon>
        <taxon>Algoriphagus</taxon>
    </lineage>
</organism>